<sequence>MKETGLQVKSFIEASTNVIQSFTNGLSLSSMRNTYIAGSSTLLSEKWNIQGSYRAEQPKSTSLLSLPKISVPRLRWPVRSQVHRHPWVQCPQIMPPIGLKRDVAKLCAITAKLSDLEPRSTTVIV</sequence>
<dbReference type="AlphaFoldDB" id="A0A4Y2QYU2"/>
<keyword evidence="2" id="KW-1185">Reference proteome</keyword>
<dbReference type="Proteomes" id="UP000499080">
    <property type="component" value="Unassembled WGS sequence"/>
</dbReference>
<gene>
    <name evidence="1" type="ORF">AVEN_218229_1</name>
</gene>
<evidence type="ECO:0000313" key="2">
    <source>
        <dbReference type="Proteomes" id="UP000499080"/>
    </source>
</evidence>
<comment type="caution">
    <text evidence="1">The sequence shown here is derived from an EMBL/GenBank/DDBJ whole genome shotgun (WGS) entry which is preliminary data.</text>
</comment>
<accession>A0A4Y2QYU2</accession>
<protein>
    <submittedName>
        <fullName evidence="1">Uncharacterized protein</fullName>
    </submittedName>
</protein>
<reference evidence="1 2" key="1">
    <citation type="journal article" date="2019" name="Sci. Rep.">
        <title>Orb-weaving spider Araneus ventricosus genome elucidates the spidroin gene catalogue.</title>
        <authorList>
            <person name="Kono N."/>
            <person name="Nakamura H."/>
            <person name="Ohtoshi R."/>
            <person name="Moran D.A.P."/>
            <person name="Shinohara A."/>
            <person name="Yoshida Y."/>
            <person name="Fujiwara M."/>
            <person name="Mori M."/>
            <person name="Tomita M."/>
            <person name="Arakawa K."/>
        </authorList>
    </citation>
    <scope>NUCLEOTIDE SEQUENCE [LARGE SCALE GENOMIC DNA]</scope>
</reference>
<dbReference type="EMBL" id="BGPR01015261">
    <property type="protein sequence ID" value="GBN68592.1"/>
    <property type="molecule type" value="Genomic_DNA"/>
</dbReference>
<organism evidence="1 2">
    <name type="scientific">Araneus ventricosus</name>
    <name type="common">Orbweaver spider</name>
    <name type="synonym">Epeira ventricosa</name>
    <dbReference type="NCBI Taxonomy" id="182803"/>
    <lineage>
        <taxon>Eukaryota</taxon>
        <taxon>Metazoa</taxon>
        <taxon>Ecdysozoa</taxon>
        <taxon>Arthropoda</taxon>
        <taxon>Chelicerata</taxon>
        <taxon>Arachnida</taxon>
        <taxon>Araneae</taxon>
        <taxon>Araneomorphae</taxon>
        <taxon>Entelegynae</taxon>
        <taxon>Araneoidea</taxon>
        <taxon>Araneidae</taxon>
        <taxon>Araneus</taxon>
    </lineage>
</organism>
<evidence type="ECO:0000313" key="1">
    <source>
        <dbReference type="EMBL" id="GBN68592.1"/>
    </source>
</evidence>
<proteinExistence type="predicted"/>
<name>A0A4Y2QYU2_ARAVE</name>